<evidence type="ECO:0000313" key="12">
    <source>
        <dbReference type="Proteomes" id="UP001556367"/>
    </source>
</evidence>
<keyword evidence="4 9" id="KW-0732">Signal</keyword>
<comment type="caution">
    <text evidence="11">The sequence shown here is derived from an EMBL/GenBank/DDBJ whole genome shotgun (WGS) entry which is preliminary data.</text>
</comment>
<evidence type="ECO:0000256" key="5">
    <source>
        <dbReference type="ARBA" id="ARBA00022801"/>
    </source>
</evidence>
<dbReference type="PANTHER" id="PTHR47466">
    <property type="match status" value="1"/>
</dbReference>
<evidence type="ECO:0000256" key="9">
    <source>
        <dbReference type="SAM" id="SignalP"/>
    </source>
</evidence>
<evidence type="ECO:0000259" key="10">
    <source>
        <dbReference type="Pfam" id="PF05572"/>
    </source>
</evidence>
<dbReference type="InterPro" id="IPR024079">
    <property type="entry name" value="MetalloPept_cat_dom_sf"/>
</dbReference>
<evidence type="ECO:0000256" key="2">
    <source>
        <dbReference type="ARBA" id="ARBA00022670"/>
    </source>
</evidence>
<keyword evidence="7" id="KW-0482">Metalloprotease</keyword>
<dbReference type="InterPro" id="IPR008754">
    <property type="entry name" value="Peptidase_M43"/>
</dbReference>
<evidence type="ECO:0000313" key="11">
    <source>
        <dbReference type="EMBL" id="KAL0946009.1"/>
    </source>
</evidence>
<protein>
    <recommendedName>
        <fullName evidence="10">Peptidase M43 pregnancy-associated plasma-A domain-containing protein</fullName>
    </recommendedName>
</protein>
<feature type="chain" id="PRO_5045916275" description="Peptidase M43 pregnancy-associated plasma-A domain-containing protein" evidence="9">
    <location>
        <begin position="19"/>
        <end position="295"/>
    </location>
</feature>
<evidence type="ECO:0000256" key="1">
    <source>
        <dbReference type="ARBA" id="ARBA00008721"/>
    </source>
</evidence>
<gene>
    <name evidence="11" type="ORF">HGRIS_012285</name>
</gene>
<evidence type="ECO:0000256" key="3">
    <source>
        <dbReference type="ARBA" id="ARBA00022723"/>
    </source>
</evidence>
<name>A0ABR3IRV7_9AGAR</name>
<keyword evidence="2" id="KW-0645">Protease</keyword>
<keyword evidence="3" id="KW-0479">Metal-binding</keyword>
<sequence length="295" mass="31640">MFSSYFIAAVFGAVLALAGPTTRQCGTHISDTEIVAAERHYRQHRIPASFTPMGQVATSNPTLNVHWHVIHKDDTVEGGAVTDEAIASSIDVLNKAYLNTGISWNLVNVSRVNNADWFNKVGPSNSAQTTMKKALRAGGPADLNIYSVGFGSSGGLLGYATFPTSYKGSPLDDGVVILHTSVPGGTAENYNEGQTLTHEVGHWVGLYHTFQGGCNGVGDQVDDTPPEASPAYGCPAGRDTCKKDNLPDPIHNFMDYSYDSCMNEFTPGQVTRLQGQMRTYRDVSFAEAGSDLQIA</sequence>
<evidence type="ECO:0000256" key="8">
    <source>
        <dbReference type="ARBA" id="ARBA00023157"/>
    </source>
</evidence>
<dbReference type="CDD" id="cd04275">
    <property type="entry name" value="ZnMc_pappalysin_like"/>
    <property type="match status" value="1"/>
</dbReference>
<reference evidence="12" key="1">
    <citation type="submission" date="2024-06" db="EMBL/GenBank/DDBJ databases">
        <title>Multi-omics analyses provide insights into the biosynthesis of the anticancer antibiotic pleurotin in Hohenbuehelia grisea.</title>
        <authorList>
            <person name="Weaver J.A."/>
            <person name="Alberti F."/>
        </authorList>
    </citation>
    <scope>NUCLEOTIDE SEQUENCE [LARGE SCALE GENOMIC DNA]</scope>
    <source>
        <strain evidence="12">T-177</strain>
    </source>
</reference>
<organism evidence="11 12">
    <name type="scientific">Hohenbuehelia grisea</name>
    <dbReference type="NCBI Taxonomy" id="104357"/>
    <lineage>
        <taxon>Eukaryota</taxon>
        <taxon>Fungi</taxon>
        <taxon>Dikarya</taxon>
        <taxon>Basidiomycota</taxon>
        <taxon>Agaricomycotina</taxon>
        <taxon>Agaricomycetes</taxon>
        <taxon>Agaricomycetidae</taxon>
        <taxon>Agaricales</taxon>
        <taxon>Pleurotineae</taxon>
        <taxon>Pleurotaceae</taxon>
        <taxon>Hohenbuehelia</taxon>
    </lineage>
</organism>
<feature type="domain" description="Peptidase M43 pregnancy-associated plasma-A" evidence="10">
    <location>
        <begin position="188"/>
        <end position="276"/>
    </location>
</feature>
<keyword evidence="5" id="KW-0378">Hydrolase</keyword>
<keyword evidence="12" id="KW-1185">Reference proteome</keyword>
<dbReference type="SUPFAM" id="SSF55486">
    <property type="entry name" value="Metalloproteases ('zincins'), catalytic domain"/>
    <property type="match status" value="1"/>
</dbReference>
<accession>A0ABR3IRV7</accession>
<dbReference type="Proteomes" id="UP001556367">
    <property type="component" value="Unassembled WGS sequence"/>
</dbReference>
<dbReference type="Pfam" id="PF05572">
    <property type="entry name" value="Peptidase_M43"/>
    <property type="match status" value="1"/>
</dbReference>
<evidence type="ECO:0000256" key="7">
    <source>
        <dbReference type="ARBA" id="ARBA00023049"/>
    </source>
</evidence>
<keyword evidence="6" id="KW-0862">Zinc</keyword>
<keyword evidence="8" id="KW-1015">Disulfide bond</keyword>
<evidence type="ECO:0000256" key="6">
    <source>
        <dbReference type="ARBA" id="ARBA00022833"/>
    </source>
</evidence>
<evidence type="ECO:0000256" key="4">
    <source>
        <dbReference type="ARBA" id="ARBA00022729"/>
    </source>
</evidence>
<dbReference type="EMBL" id="JASNQZ010000015">
    <property type="protein sequence ID" value="KAL0946009.1"/>
    <property type="molecule type" value="Genomic_DNA"/>
</dbReference>
<proteinExistence type="inferred from homology"/>
<comment type="similarity">
    <text evidence="1">Belongs to the peptidase M43B family.</text>
</comment>
<feature type="signal peptide" evidence="9">
    <location>
        <begin position="1"/>
        <end position="18"/>
    </location>
</feature>
<dbReference type="Gene3D" id="3.40.390.10">
    <property type="entry name" value="Collagenase (Catalytic Domain)"/>
    <property type="match status" value="1"/>
</dbReference>
<dbReference type="PANTHER" id="PTHR47466:SF1">
    <property type="entry name" value="METALLOPROTEASE MEP1 (AFU_ORTHOLOGUE AFUA_1G07730)-RELATED"/>
    <property type="match status" value="1"/>
</dbReference>